<dbReference type="Gene3D" id="1.20.1220.20">
    <property type="entry name" value="Uncharcterised protein PF01724"/>
    <property type="match status" value="1"/>
</dbReference>
<dbReference type="InterPro" id="IPR002636">
    <property type="entry name" value="DUF29"/>
</dbReference>
<keyword evidence="2" id="KW-1185">Reference proteome</keyword>
<gene>
    <name evidence="1" type="ORF">M595_4985</name>
</gene>
<evidence type="ECO:0008006" key="3">
    <source>
        <dbReference type="Google" id="ProtNLM"/>
    </source>
</evidence>
<dbReference type="RefSeq" id="WP_023068686.1">
    <property type="nucleotide sequence ID" value="NZ_AUZM01000069.1"/>
</dbReference>
<organism evidence="1 2">
    <name type="scientific">Lyngbya aestuarii BL J</name>
    <dbReference type="NCBI Taxonomy" id="1348334"/>
    <lineage>
        <taxon>Bacteria</taxon>
        <taxon>Bacillati</taxon>
        <taxon>Cyanobacteriota</taxon>
        <taxon>Cyanophyceae</taxon>
        <taxon>Oscillatoriophycideae</taxon>
        <taxon>Oscillatoriales</taxon>
        <taxon>Microcoleaceae</taxon>
        <taxon>Lyngbya</taxon>
    </lineage>
</organism>
<dbReference type="Proteomes" id="UP000017127">
    <property type="component" value="Unassembled WGS sequence"/>
</dbReference>
<name>U7QDJ9_9CYAN</name>
<dbReference type="AlphaFoldDB" id="U7QDJ9"/>
<dbReference type="EMBL" id="AUZM01000069">
    <property type="protein sequence ID" value="ERT05080.1"/>
    <property type="molecule type" value="Genomic_DNA"/>
</dbReference>
<reference evidence="1 2" key="1">
    <citation type="journal article" date="2013" name="Front. Microbiol.">
        <title>Comparative genomic analyses of the cyanobacterium, Lyngbya aestuarii BL J, a powerful hydrogen producer.</title>
        <authorList>
            <person name="Kothari A."/>
            <person name="Vaughn M."/>
            <person name="Garcia-Pichel F."/>
        </authorList>
    </citation>
    <scope>NUCLEOTIDE SEQUENCE [LARGE SCALE GENOMIC DNA]</scope>
    <source>
        <strain evidence="1 2">BL J</strain>
    </source>
</reference>
<dbReference type="PANTHER" id="PTHR34235:SF4">
    <property type="entry name" value="SLR0291 PROTEIN"/>
    <property type="match status" value="1"/>
</dbReference>
<accession>U7QDJ9</accession>
<dbReference type="OrthoDB" id="5769308at2"/>
<evidence type="ECO:0000313" key="2">
    <source>
        <dbReference type="Proteomes" id="UP000017127"/>
    </source>
</evidence>
<protein>
    <recommendedName>
        <fullName evidence="3">DUF29 domain-containing protein</fullName>
    </recommendedName>
</protein>
<proteinExistence type="predicted"/>
<sequence length="150" mass="17631">MKTKTDWDNLAAASEYQTAIEIQKRLQEEKLMEADVGLGVLIESMGKSKKLALKSQLIRLMSYVIKWKCKPQRRSPTWAVTILSTRNEIEDIQEEIPSLNRDYIEFIWEQCFHKAAKQAEVEIGKKCGLDSLSWEEVFEREYSLFYLYEN</sequence>
<dbReference type="Pfam" id="PF01724">
    <property type="entry name" value="DUF29"/>
    <property type="match status" value="1"/>
</dbReference>
<comment type="caution">
    <text evidence="1">The sequence shown here is derived from an EMBL/GenBank/DDBJ whole genome shotgun (WGS) entry which is preliminary data.</text>
</comment>
<dbReference type="PANTHER" id="PTHR34235">
    <property type="entry name" value="SLR1203 PROTEIN-RELATED"/>
    <property type="match status" value="1"/>
</dbReference>
<evidence type="ECO:0000313" key="1">
    <source>
        <dbReference type="EMBL" id="ERT05080.1"/>
    </source>
</evidence>